<sequence length="66" mass="7853">MGLEQALQKNATISIPPCKANYKYFNIKRERNKERAVEEEITCYVRGYKLVHSSFYNKKAKKIWLI</sequence>
<dbReference type="EMBL" id="CP019980">
    <property type="protein sequence ID" value="AVK96763.1"/>
    <property type="molecule type" value="Genomic_DNA"/>
</dbReference>
<evidence type="ECO:0000313" key="1">
    <source>
        <dbReference type="EMBL" id="AVK96763.1"/>
    </source>
</evidence>
<protein>
    <submittedName>
        <fullName evidence="1">Uncharacterized protein</fullName>
    </submittedName>
</protein>
<reference evidence="1 2" key="1">
    <citation type="submission" date="2017-03" db="EMBL/GenBank/DDBJ databases">
        <title>The whole genome sequencing and assembly of Lysinibacillus sphaericus DSM 28T strain.</title>
        <authorList>
            <person name="Lee Y.-J."/>
            <person name="Yi H."/>
            <person name="Bahn Y.-S."/>
            <person name="Kim J.F."/>
            <person name="Lee D.-W."/>
        </authorList>
    </citation>
    <scope>NUCLEOTIDE SEQUENCE [LARGE SCALE GENOMIC DNA]</scope>
    <source>
        <strain evidence="1 2">DSM 28</strain>
    </source>
</reference>
<evidence type="ECO:0000313" key="2">
    <source>
        <dbReference type="Proteomes" id="UP000238825"/>
    </source>
</evidence>
<organism evidence="1 2">
    <name type="scientific">Lysinibacillus sphaericus</name>
    <name type="common">Bacillus sphaericus</name>
    <dbReference type="NCBI Taxonomy" id="1421"/>
    <lineage>
        <taxon>Bacteria</taxon>
        <taxon>Bacillati</taxon>
        <taxon>Bacillota</taxon>
        <taxon>Bacilli</taxon>
        <taxon>Bacillales</taxon>
        <taxon>Bacillaceae</taxon>
        <taxon>Lysinibacillus</taxon>
    </lineage>
</organism>
<dbReference type="AlphaFoldDB" id="A0A2S0K040"/>
<accession>A0A2S0K040</accession>
<gene>
    <name evidence="1" type="ORF">LS41612_11035</name>
</gene>
<dbReference type="Proteomes" id="UP000238825">
    <property type="component" value="Chromosome"/>
</dbReference>
<name>A0A2S0K040_LYSSH</name>
<proteinExistence type="predicted"/>